<proteinExistence type="predicted"/>
<evidence type="ECO:0000259" key="2">
    <source>
        <dbReference type="Pfam" id="PF00389"/>
    </source>
</evidence>
<name>A0ABW1Q1W7_9ENTR</name>
<gene>
    <name evidence="3" type="ORF">ACFPZP_13685</name>
</gene>
<keyword evidence="4" id="KW-1185">Reference proteome</keyword>
<accession>A0ABW1Q1W7</accession>
<dbReference type="Pfam" id="PF00389">
    <property type="entry name" value="2-Hacid_dh"/>
    <property type="match status" value="1"/>
</dbReference>
<keyword evidence="1" id="KW-0560">Oxidoreductase</keyword>
<dbReference type="Gene3D" id="3.40.50.720">
    <property type="entry name" value="NAD(P)-binding Rossmann-like Domain"/>
    <property type="match status" value="1"/>
</dbReference>
<comment type="caution">
    <text evidence="3">The sequence shown here is derived from an EMBL/GenBank/DDBJ whole genome shotgun (WGS) entry which is preliminary data.</text>
</comment>
<evidence type="ECO:0000313" key="3">
    <source>
        <dbReference type="EMBL" id="MFC6122106.1"/>
    </source>
</evidence>
<feature type="domain" description="D-isomer specific 2-hydroxyacid dehydrogenase catalytic" evidence="2">
    <location>
        <begin position="2"/>
        <end position="28"/>
    </location>
</feature>
<organism evidence="3 4">
    <name type="scientific">Citrobacter bitternis</name>
    <dbReference type="NCBI Taxonomy" id="1585982"/>
    <lineage>
        <taxon>Bacteria</taxon>
        <taxon>Pseudomonadati</taxon>
        <taxon>Pseudomonadota</taxon>
        <taxon>Gammaproteobacteria</taxon>
        <taxon>Enterobacterales</taxon>
        <taxon>Enterobacteriaceae</taxon>
        <taxon>Citrobacter</taxon>
    </lineage>
</organism>
<dbReference type="InterPro" id="IPR006139">
    <property type="entry name" value="D-isomer_2_OHA_DH_cat_dom"/>
</dbReference>
<dbReference type="Proteomes" id="UP001596169">
    <property type="component" value="Unassembled WGS sequence"/>
</dbReference>
<evidence type="ECO:0000313" key="4">
    <source>
        <dbReference type="Proteomes" id="UP001596169"/>
    </source>
</evidence>
<reference evidence="4" key="1">
    <citation type="journal article" date="2019" name="Int. J. Syst. Evol. Microbiol.">
        <title>The Global Catalogue of Microorganisms (GCM) 10K type strain sequencing project: providing services to taxonomists for standard genome sequencing and annotation.</title>
        <authorList>
            <consortium name="The Broad Institute Genomics Platform"/>
            <consortium name="The Broad Institute Genome Sequencing Center for Infectious Disease"/>
            <person name="Wu L."/>
            <person name="Ma J."/>
        </authorList>
    </citation>
    <scope>NUCLEOTIDE SEQUENCE [LARGE SCALE GENOMIC DNA]</scope>
    <source>
        <strain evidence="4">JCM30009</strain>
    </source>
</reference>
<dbReference type="RefSeq" id="WP_223878799.1">
    <property type="nucleotide sequence ID" value="NZ_JBHSRG010000009.1"/>
</dbReference>
<dbReference type="EMBL" id="JBHSRG010000009">
    <property type="protein sequence ID" value="MFC6122106.1"/>
    <property type="molecule type" value="Genomic_DNA"/>
</dbReference>
<sequence>MDLSAAKARNITIAHGPGTNDTSVADHAMALLMAIGRGIQVSVR</sequence>
<dbReference type="SUPFAM" id="SSF52283">
    <property type="entry name" value="Formate/glycerate dehydrogenase catalytic domain-like"/>
    <property type="match status" value="1"/>
</dbReference>
<evidence type="ECO:0000256" key="1">
    <source>
        <dbReference type="ARBA" id="ARBA00023002"/>
    </source>
</evidence>
<protein>
    <recommendedName>
        <fullName evidence="2">D-isomer specific 2-hydroxyacid dehydrogenase catalytic domain-containing protein</fullName>
    </recommendedName>
</protein>